<gene>
    <name evidence="2" type="ORF">JKK62_07060</name>
</gene>
<dbReference type="AlphaFoldDB" id="A0A934U4D5"/>
<sequence length="297" mass="34084">MTKDFAAKKNNRQNNQREQLSPQEWAEQKQLEKEALYQQIDSTAEEISENPDKLKSFLDLQARMDRYSPANALLIFSQLPEATRIKDFSGWGEDNVRLKKGVKGISILEPVEYTKKDGSQGISYKVKKMFDVSQTNGKKQPAPTLNRDPDKVIEVMVDTSPVNVELIDEMPQPGMGAFYKNEDQTLYIQRGFSDNVKLCQNIAQELAFAQLSLENDSYNRREMGFKAVCVGYMVCKKLGIDTKSFAVNRIPSDWKDMDAKAVRSELSQMRSAMGEIHSRVSDELYRQKQERSKDRER</sequence>
<dbReference type="EMBL" id="JAEQMG010000055">
    <property type="protein sequence ID" value="MBK6088419.1"/>
    <property type="molecule type" value="Genomic_DNA"/>
</dbReference>
<dbReference type="Proteomes" id="UP000633365">
    <property type="component" value="Unassembled WGS sequence"/>
</dbReference>
<proteinExistence type="predicted"/>
<dbReference type="RefSeq" id="WP_201427321.1">
    <property type="nucleotide sequence ID" value="NZ_JAEQMG010000055.1"/>
</dbReference>
<accession>A0A934U4D5</accession>
<reference evidence="2" key="1">
    <citation type="submission" date="2021-01" db="EMBL/GenBank/DDBJ databases">
        <title>Genome public.</title>
        <authorList>
            <person name="Liu C."/>
            <person name="Sun Q."/>
        </authorList>
    </citation>
    <scope>NUCLEOTIDE SEQUENCE</scope>
    <source>
        <strain evidence="2">M6</strain>
    </source>
</reference>
<evidence type="ECO:0000256" key="1">
    <source>
        <dbReference type="SAM" id="MobiDB-lite"/>
    </source>
</evidence>
<organism evidence="2 3">
    <name type="scientific">Ruminococcus difficilis</name>
    <dbReference type="NCBI Taxonomy" id="2763069"/>
    <lineage>
        <taxon>Bacteria</taxon>
        <taxon>Bacillati</taxon>
        <taxon>Bacillota</taxon>
        <taxon>Clostridia</taxon>
        <taxon>Eubacteriales</taxon>
        <taxon>Oscillospiraceae</taxon>
        <taxon>Ruminococcus</taxon>
    </lineage>
</organism>
<comment type="caution">
    <text evidence="2">The sequence shown here is derived from an EMBL/GenBank/DDBJ whole genome shotgun (WGS) entry which is preliminary data.</text>
</comment>
<evidence type="ECO:0000313" key="3">
    <source>
        <dbReference type="Proteomes" id="UP000633365"/>
    </source>
</evidence>
<evidence type="ECO:0000313" key="2">
    <source>
        <dbReference type="EMBL" id="MBK6088419.1"/>
    </source>
</evidence>
<feature type="region of interest" description="Disordered" evidence="1">
    <location>
        <begin position="1"/>
        <end position="27"/>
    </location>
</feature>
<protein>
    <submittedName>
        <fullName evidence="2">LtrC-like protein</fullName>
    </submittedName>
</protein>
<name>A0A934U4D5_9FIRM</name>
<keyword evidence="3" id="KW-1185">Reference proteome</keyword>